<evidence type="ECO:0000313" key="1">
    <source>
        <dbReference type="EMBL" id="MDL0082451.1"/>
    </source>
</evidence>
<sequence length="869" mass="96804">MPLPKVLQLGKFYPPDIGGIESVMQDICDGINARGLVCDVLCSSSSYNFSYEILDSRARIYRTKSFGKLASTSITPQMIFTLQKLIKAYDIIHLHLPDPMANLALFLSDIQGKLIILHWHSDIIKQKHLLKLYAPLQSWLLQRAHSIIATSPKYALESAFLQPYRDKCVSIPIGIDDIAPSLESTLPQRPAQSKKGEKRIIFALGRLVAYKGFEYAIEAMTLLPQYCLHIGGTGALQQKLQQKINALGLQDRVKLLGTLSHQERAQQFRNAHIFILPSITKNEAFGIVQVEAMSQGLPVVSCSIDGSGVDYVNAHNISGIVVPPKSPAAIAQAIREIERDYERFSRNARARFLQLFTSEKMLDSIYELYCSLYASRENLLGGGAELGYKIYIFIDSSLESIFAKKDSASGNHSPDCLHFRVVITDKVTPTLKCKQNKQSNTAKRSFFRKQATAVQGGGTQAGFFRNLRIFEEDKQAGCENTSTPSSRVVCQHGVAIHSLESTFEKVDSRNALFASAKSMDCHATASAVSRNDNEKVDSRSFTQNAKNLSKSHAEARLDSSKSPCDSKILELESGLFEPRAEIRLGGLSHKRGDEIHDSSPKAESLLKLPKISLITTTFNSATTISSTLESILAQSYTDFEHIIIDNQSSDATLSIIESYRPQYRAKGVSLQVFSQRDLGIYDGMNKGLEKARGEIVGFLNADDFFASKLVLEFIAWGFDKPDSIDIVYANILYISHSMQPLRTLNGKNLKKLDFALGFHPPHPSFYAKKALYTRYGGFDLSYAIAADYEIMLRFLQKYQAKSLYIDECFVKMRVGGTSNANLSNIMRANLECIRAWRDNGLSSFPIFIVLKPLRKILHRLVMLLGGGQS</sequence>
<comment type="caution">
    <text evidence="1">The sequence shown here is derived from an EMBL/GenBank/DDBJ whole genome shotgun (WGS) entry which is preliminary data.</text>
</comment>
<evidence type="ECO:0000313" key="2">
    <source>
        <dbReference type="Proteomes" id="UP001173802"/>
    </source>
</evidence>
<accession>A0ACC6FT71</accession>
<gene>
    <name evidence="1" type="ORF">NYG90_07185</name>
</gene>
<protein>
    <submittedName>
        <fullName evidence="1">Glycosyltransferase</fullName>
        <ecNumber evidence="1">2.4.-.-</ecNumber>
    </submittedName>
</protein>
<organism evidence="1 2">
    <name type="scientific">Helicobacter zhangjianzhongii</name>
    <dbReference type="NCBI Taxonomy" id="2974574"/>
    <lineage>
        <taxon>Bacteria</taxon>
        <taxon>Pseudomonadati</taxon>
        <taxon>Campylobacterota</taxon>
        <taxon>Epsilonproteobacteria</taxon>
        <taxon>Campylobacterales</taxon>
        <taxon>Helicobacteraceae</taxon>
        <taxon>Helicobacter</taxon>
    </lineage>
</organism>
<name>A0ACC6FT71_9HELI</name>
<proteinExistence type="predicted"/>
<keyword evidence="1" id="KW-0808">Transferase</keyword>
<dbReference type="Proteomes" id="UP001173802">
    <property type="component" value="Unassembled WGS sequence"/>
</dbReference>
<dbReference type="EC" id="2.4.-.-" evidence="1"/>
<dbReference type="EMBL" id="JANURN010000006">
    <property type="protein sequence ID" value="MDL0082451.1"/>
    <property type="molecule type" value="Genomic_DNA"/>
</dbReference>
<reference evidence="1 2" key="1">
    <citation type="journal article" date="2023" name="Microorganisms">
        <title>Isolation and Genomic Characteristics of Cat-Borne Campylobacter felis sp. nov. and Sheep-Borne Campylobacter ovis sp. nov.</title>
        <authorList>
            <person name="Wang H."/>
            <person name="Li Y."/>
            <person name="Gu Y."/>
            <person name="Zhou G."/>
            <person name="Chen X."/>
            <person name="Zhang X."/>
            <person name="Shao Z."/>
            <person name="Zhang J."/>
            <person name="Zhang M."/>
        </authorList>
    </citation>
    <scope>NUCLEOTIDE SEQUENCE [LARGE SCALE GENOMIC DNA]</scope>
    <source>
        <strain evidence="1 2">XJK30-2</strain>
    </source>
</reference>
<keyword evidence="1" id="KW-0328">Glycosyltransferase</keyword>
<keyword evidence="2" id="KW-1185">Reference proteome</keyword>